<accession>A0AAE0FY52</accession>
<dbReference type="Proteomes" id="UP001190700">
    <property type="component" value="Unassembled WGS sequence"/>
</dbReference>
<dbReference type="EMBL" id="LGRX02012159">
    <property type="protein sequence ID" value="KAK3267863.1"/>
    <property type="molecule type" value="Genomic_DNA"/>
</dbReference>
<evidence type="ECO:0000313" key="1">
    <source>
        <dbReference type="EMBL" id="KAK3267863.1"/>
    </source>
</evidence>
<dbReference type="AlphaFoldDB" id="A0AAE0FY52"/>
<sequence length="141" mass="14944">MTHIYVAWEQQQAELGVAAGPGVAGAAYSGVDERVLEVLGQLASRLGKIEAAIKFQKAGGAAALPRNRRVKELDGFRAGSSPAPLVGFDRENRRALPLCHRCGREGEGKKYHGYKECPYGGKNAAGTAAYCMPADAQGAER</sequence>
<gene>
    <name evidence="1" type="ORF">CYMTET_23605</name>
</gene>
<evidence type="ECO:0000313" key="2">
    <source>
        <dbReference type="Proteomes" id="UP001190700"/>
    </source>
</evidence>
<organism evidence="1 2">
    <name type="scientific">Cymbomonas tetramitiformis</name>
    <dbReference type="NCBI Taxonomy" id="36881"/>
    <lineage>
        <taxon>Eukaryota</taxon>
        <taxon>Viridiplantae</taxon>
        <taxon>Chlorophyta</taxon>
        <taxon>Pyramimonadophyceae</taxon>
        <taxon>Pyramimonadales</taxon>
        <taxon>Pyramimonadaceae</taxon>
        <taxon>Cymbomonas</taxon>
    </lineage>
</organism>
<reference evidence="1 2" key="1">
    <citation type="journal article" date="2015" name="Genome Biol. Evol.">
        <title>Comparative Genomics of a Bacterivorous Green Alga Reveals Evolutionary Causalities and Consequences of Phago-Mixotrophic Mode of Nutrition.</title>
        <authorList>
            <person name="Burns J.A."/>
            <person name="Paasch A."/>
            <person name="Narechania A."/>
            <person name="Kim E."/>
        </authorList>
    </citation>
    <scope>NUCLEOTIDE SEQUENCE [LARGE SCALE GENOMIC DNA]</scope>
    <source>
        <strain evidence="1 2">PLY_AMNH</strain>
    </source>
</reference>
<comment type="caution">
    <text evidence="1">The sequence shown here is derived from an EMBL/GenBank/DDBJ whole genome shotgun (WGS) entry which is preliminary data.</text>
</comment>
<name>A0AAE0FY52_9CHLO</name>
<keyword evidence="2" id="KW-1185">Reference proteome</keyword>
<proteinExistence type="predicted"/>
<protein>
    <submittedName>
        <fullName evidence="1">Uncharacterized protein</fullName>
    </submittedName>
</protein>